<dbReference type="PANTHER" id="PTHR12138">
    <property type="entry name" value="PRIMATE-EXPANDED PROTEIN FAMILY"/>
    <property type="match status" value="1"/>
</dbReference>
<protein>
    <submittedName>
        <fullName evidence="1">Uncharacterized protein</fullName>
    </submittedName>
</protein>
<name>A0A2I3N4S8_PAPAN</name>
<dbReference type="Proteomes" id="UP000028761">
    <property type="component" value="Chromosome 2"/>
</dbReference>
<accession>A0A2I3N4S8</accession>
<dbReference type="GeneTree" id="ENSGT01130000278832"/>
<evidence type="ECO:0000313" key="2">
    <source>
        <dbReference type="Proteomes" id="UP000028761"/>
    </source>
</evidence>
<keyword evidence="2" id="KW-1185">Reference proteome</keyword>
<organism evidence="1 2">
    <name type="scientific">Papio anubis</name>
    <name type="common">Olive baboon</name>
    <dbReference type="NCBI Taxonomy" id="9555"/>
    <lineage>
        <taxon>Eukaryota</taxon>
        <taxon>Metazoa</taxon>
        <taxon>Chordata</taxon>
        <taxon>Craniata</taxon>
        <taxon>Vertebrata</taxon>
        <taxon>Euteleostomi</taxon>
        <taxon>Mammalia</taxon>
        <taxon>Eutheria</taxon>
        <taxon>Euarchontoglires</taxon>
        <taxon>Primates</taxon>
        <taxon>Haplorrhini</taxon>
        <taxon>Catarrhini</taxon>
        <taxon>Cercopithecidae</taxon>
        <taxon>Cercopithecinae</taxon>
        <taxon>Papio</taxon>
    </lineage>
</organism>
<reference evidence="1 2" key="1">
    <citation type="submission" date="2012-03" db="EMBL/GenBank/DDBJ databases">
        <title>Whole Genome Assembly of Papio anubis.</title>
        <authorList>
            <person name="Liu Y.L."/>
            <person name="Abraham K.A."/>
            <person name="Akbar H.A."/>
            <person name="Ali S.A."/>
            <person name="Anosike U.A."/>
            <person name="Aqrawi P.A."/>
            <person name="Arias F.A."/>
            <person name="Attaway T.A."/>
            <person name="Awwad R.A."/>
            <person name="Babu C.B."/>
            <person name="Bandaranaike D.B."/>
            <person name="Battles P.B."/>
            <person name="Bell A.B."/>
            <person name="Beltran B.B."/>
            <person name="Berhane-Mersha D.B."/>
            <person name="Bess C.B."/>
            <person name="Bickham C.B."/>
            <person name="Bolden T.B."/>
            <person name="Carter K.C."/>
            <person name="Chau D.C."/>
            <person name="Chavez A.C."/>
            <person name="Clerc-Blankenburg K.C."/>
            <person name="Coyle M.C."/>
            <person name="Dao M.D."/>
            <person name="Davila M.L.D."/>
            <person name="Davy-Carroll L.D."/>
            <person name="Denson S.D."/>
            <person name="Dinh H.D."/>
            <person name="Fernandez S.F."/>
            <person name="Fernando P.F."/>
            <person name="Forbes L.F."/>
            <person name="Francis C.F."/>
            <person name="Francisco L.F."/>
            <person name="Fu Q.F."/>
            <person name="Garcia-Iii R.G."/>
            <person name="Garrett T.G."/>
            <person name="Gross S.G."/>
            <person name="Gubbala S.G."/>
            <person name="Hirani K.H."/>
            <person name="Hogues M.H."/>
            <person name="Hollins B.H."/>
            <person name="Jackson L.J."/>
            <person name="Javaid M.J."/>
            <person name="Jhangiani S.J."/>
            <person name="Johnson A.J."/>
            <person name="Johnson B.J."/>
            <person name="Jones J.J."/>
            <person name="Joshi V.J."/>
            <person name="Kalu J.K."/>
            <person name="Khan N.K."/>
            <person name="Korchina V.K."/>
            <person name="Kovar C.K."/>
            <person name="Lago L.L."/>
            <person name="Lara F.L."/>
            <person name="Le T.-K.L."/>
            <person name="Lee S.L."/>
            <person name="Legall-Iii F.L."/>
            <person name="Lemon S.L."/>
            <person name="Liu J.L."/>
            <person name="Liu Y.-S.L."/>
            <person name="Liyanage D.L."/>
            <person name="Lopez J.L."/>
            <person name="Lorensuhewa L.L."/>
            <person name="Mata R.M."/>
            <person name="Mathew T.M."/>
            <person name="Mercado C.M."/>
            <person name="Mercado I.M."/>
            <person name="Morales K.M."/>
            <person name="Morgan M.M."/>
            <person name="Munidasa M.M."/>
            <person name="Ngo D.N."/>
            <person name="Nguyen L.N."/>
            <person name="Nguyen T.N."/>
            <person name="Nguyen N.N."/>
            <person name="Obregon M.O."/>
            <person name="Okwuonu G.O."/>
            <person name="Ongeri F.O."/>
            <person name="Onwere C.O."/>
            <person name="Osifeso I.O."/>
            <person name="Parra A.P."/>
            <person name="Patil S.P."/>
            <person name="Perez A.P."/>
            <person name="Perez Y.P."/>
            <person name="Pham C.P."/>
            <person name="Pu L.-L.P."/>
            <person name="Puazo M.P."/>
            <person name="Quiroz J.Q."/>
            <person name="Rouhana J.R."/>
            <person name="Ruiz M.R."/>
            <person name="Ruiz S.-J.R."/>
            <person name="Saada N.S."/>
            <person name="Santibanez J.S."/>
            <person name="Scheel M.S."/>
            <person name="Schneider B.S."/>
            <person name="Simmons D.S."/>
            <person name="Sisson I.S."/>
            <person name="Tang L.-Y.T."/>
            <person name="Thornton R.T."/>
            <person name="Tisius J.T."/>
            <person name="Toledanes G.T."/>
            <person name="Trejos Z.T."/>
            <person name="Usmani K.U."/>
            <person name="Varghese R.V."/>
            <person name="Vattathil S.V."/>
            <person name="Vee V.V."/>
            <person name="Walker D.W."/>
            <person name="Weissenberger G.W."/>
            <person name="White C.W."/>
            <person name="Williams A.W."/>
            <person name="Woodworth J.W."/>
            <person name="Wright R.W."/>
            <person name="Zhu Y.Z."/>
            <person name="Han Y.H."/>
            <person name="Newsham I.N."/>
            <person name="Nazareth L.N."/>
            <person name="Worley K.W."/>
            <person name="Muzny D.M."/>
            <person name="Rogers J.R."/>
            <person name="Gibbs R.G."/>
        </authorList>
    </citation>
    <scope>NUCLEOTIDE SEQUENCE [LARGE SCALE GENOMIC DNA]</scope>
</reference>
<dbReference type="Ensembl" id="ENSPANT00000049370.2">
    <property type="protein sequence ID" value="ENSPANP00000042871.2"/>
    <property type="gene ID" value="ENSPANG00000029557.2"/>
</dbReference>
<dbReference type="AlphaFoldDB" id="A0A2I3N4S8"/>
<dbReference type="PANTHER" id="PTHR12138:SF162">
    <property type="entry name" value="CHROMOSOME UNDETERMINED SCAFFOLD_275, WHOLE GENOME SHOTGUN SEQUENCE"/>
    <property type="match status" value="1"/>
</dbReference>
<reference evidence="1" key="2">
    <citation type="submission" date="2025-08" db="UniProtKB">
        <authorList>
            <consortium name="Ensembl"/>
        </authorList>
    </citation>
    <scope>IDENTIFICATION</scope>
</reference>
<reference evidence="1" key="3">
    <citation type="submission" date="2025-09" db="UniProtKB">
        <authorList>
            <consortium name="Ensembl"/>
        </authorList>
    </citation>
    <scope>IDENTIFICATION</scope>
</reference>
<dbReference type="STRING" id="9555.ENSPANP00000042871"/>
<proteinExistence type="predicted"/>
<sequence>MIVSRLECNGRISAHGNFCLPESSDSPASASRVAGITSA</sequence>
<evidence type="ECO:0000313" key="1">
    <source>
        <dbReference type="Ensembl" id="ENSPANP00000042871.2"/>
    </source>
</evidence>